<keyword evidence="2 10" id="KW-0193">Cuticle</keyword>
<dbReference type="GO" id="GO:0005886">
    <property type="term" value="C:plasma membrane"/>
    <property type="evidence" value="ECO:0007669"/>
    <property type="project" value="UniProtKB-SubCell"/>
</dbReference>
<feature type="domain" description="Major facilitator superfamily (MFS) profile" evidence="13">
    <location>
        <begin position="13"/>
        <end position="444"/>
    </location>
</feature>
<evidence type="ECO:0000256" key="2">
    <source>
        <dbReference type="ARBA" id="ARBA00022460"/>
    </source>
</evidence>
<dbReference type="PROSITE" id="PS00233">
    <property type="entry name" value="CHIT_BIND_RR_1"/>
    <property type="match status" value="1"/>
</dbReference>
<accession>A0AAV1ITF3</accession>
<feature type="compositionally biased region" description="Low complexity" evidence="11">
    <location>
        <begin position="678"/>
        <end position="688"/>
    </location>
</feature>
<feature type="compositionally biased region" description="Gly residues" evidence="11">
    <location>
        <begin position="781"/>
        <end position="806"/>
    </location>
</feature>
<evidence type="ECO:0000256" key="3">
    <source>
        <dbReference type="ARBA" id="ARBA00022475"/>
    </source>
</evidence>
<dbReference type="InterPro" id="IPR031311">
    <property type="entry name" value="CHIT_BIND_RR_consensus"/>
</dbReference>
<keyword evidence="8" id="KW-0325">Glycoprotein</keyword>
<feature type="region of interest" description="Disordered" evidence="11">
    <location>
        <begin position="530"/>
        <end position="720"/>
    </location>
</feature>
<feature type="transmembrane region" description="Helical" evidence="12">
    <location>
        <begin position="85"/>
        <end position="105"/>
    </location>
</feature>
<name>A0AAV1ITF3_9NEOP</name>
<keyword evidence="3" id="KW-1003">Cell membrane</keyword>
<evidence type="ECO:0000313" key="15">
    <source>
        <dbReference type="Proteomes" id="UP001497472"/>
    </source>
</evidence>
<feature type="transmembrane region" description="Helical" evidence="12">
    <location>
        <begin position="164"/>
        <end position="185"/>
    </location>
</feature>
<keyword evidence="6 12" id="KW-1133">Transmembrane helix</keyword>
<dbReference type="CDD" id="cd17358">
    <property type="entry name" value="MFS_GLUT6_8_Class3_like"/>
    <property type="match status" value="1"/>
</dbReference>
<feature type="transmembrane region" description="Helical" evidence="12">
    <location>
        <begin position="111"/>
        <end position="128"/>
    </location>
</feature>
<keyword evidence="4 12" id="KW-0812">Transmembrane</keyword>
<evidence type="ECO:0000256" key="4">
    <source>
        <dbReference type="ARBA" id="ARBA00022692"/>
    </source>
</evidence>
<organism evidence="14 15">
    <name type="scientific">Leptosia nina</name>
    <dbReference type="NCBI Taxonomy" id="320188"/>
    <lineage>
        <taxon>Eukaryota</taxon>
        <taxon>Metazoa</taxon>
        <taxon>Ecdysozoa</taxon>
        <taxon>Arthropoda</taxon>
        <taxon>Hexapoda</taxon>
        <taxon>Insecta</taxon>
        <taxon>Pterygota</taxon>
        <taxon>Neoptera</taxon>
        <taxon>Endopterygota</taxon>
        <taxon>Lepidoptera</taxon>
        <taxon>Glossata</taxon>
        <taxon>Ditrysia</taxon>
        <taxon>Papilionoidea</taxon>
        <taxon>Pieridae</taxon>
        <taxon>Pierinae</taxon>
        <taxon>Leptosia</taxon>
    </lineage>
</organism>
<dbReference type="PRINTS" id="PR00171">
    <property type="entry name" value="SUGRTRNSPORT"/>
</dbReference>
<keyword evidence="15" id="KW-1185">Reference proteome</keyword>
<feature type="region of interest" description="Disordered" evidence="11">
    <location>
        <begin position="763"/>
        <end position="886"/>
    </location>
</feature>
<evidence type="ECO:0000313" key="14">
    <source>
        <dbReference type="EMBL" id="CAK1540405.1"/>
    </source>
</evidence>
<dbReference type="InterPro" id="IPR003663">
    <property type="entry name" value="Sugar/inositol_transpt"/>
</dbReference>
<feature type="compositionally biased region" description="Low complexity" evidence="11">
    <location>
        <begin position="839"/>
        <end position="852"/>
    </location>
</feature>
<feature type="compositionally biased region" description="Low complexity" evidence="11">
    <location>
        <begin position="807"/>
        <end position="826"/>
    </location>
</feature>
<evidence type="ECO:0000256" key="10">
    <source>
        <dbReference type="PROSITE-ProRule" id="PRU00497"/>
    </source>
</evidence>
<sequence length="886" mass="94681">MNISTAFLKQLWLTIGASLAFLIIGLVRGYTASGLPSIEQYNPSLIGSSEQKSWIGSIAPLGAFLGSMCSGPLMQRAGRKRTLQLTAPLWTAGWLILGFAPIFPIVLLGRLIAGLCVGFVLAPVQVYVSECCDPEIRGRLGSLPTLSMSFGILISYIAGSWLYWRYLAFLSATFCAALFVILLPLPESPVWLDTQGLNNTASMKWLHLSKHAVAAVKDDIPEPVKSVTGSFVKPAEAEPKSLFTREVFFSSSVIKPLIIGFALLFFQQFSGIDAVIFFTVEIFQKAGSKLDAMTATIIVGVVQLFSNAISTVLVDRAGRRPLLLLSAATMCMSMIAMGTSFFFNFEKESWLGYLPIASLVIYMLGFSLGFGGLPFLLLGELFPKHYRSQLSGMASAVNLFSMFSVIKSYHALDHVLTSAGTFWLYAAFCGAAFFFVAFFVPETKGKSLAEIEQHFRGHATEKNKLVSFVIFTNRRIQYIQITIGWQYFVTNNIGVIPEYSAAHAQLKWTFCLTALVWTTSKCEPPVNSYLPPGSGSGSGPSSQYGTPGVGGQRGLSSQRFQNQGPGSRQSLSPEYGVPGQAAGFPRGSQRGFGQDNLPNSEYGAPNGLSRQTALGGVNQPQTSYGTPFQSGNNPFGARNSQRPDTSYGTPSNGFQSPEDFGSDGFTSRGSSRVGGRGRQPQRGSPSSSYGTPDFGNDLDGRNENYRASGVDGSSEPAKYQFSYQVDDAETGTQFGHSEQRDGDVAIGEYNVLLPDGRKQIVEYEADQEGYKPQIRYEGDASGSGSGFGLGGGRGGNLRGGNQGYPRGGANAEAFAGADAGYPRGPNSQGGLGGFGQNGPSGQNGNYPDSGYPGRRGQGQRGSGFESGNDADGYPSGGPNGPRGSGY</sequence>
<gene>
    <name evidence="14" type="ORF">LNINA_LOCUS463</name>
</gene>
<dbReference type="PANTHER" id="PTHR48021">
    <property type="match status" value="1"/>
</dbReference>
<evidence type="ECO:0000256" key="9">
    <source>
        <dbReference type="ARBA" id="ARBA00024348"/>
    </source>
</evidence>
<evidence type="ECO:0000256" key="7">
    <source>
        <dbReference type="ARBA" id="ARBA00023136"/>
    </source>
</evidence>
<keyword evidence="7 12" id="KW-0472">Membrane</keyword>
<dbReference type="FunFam" id="1.20.1250.20:FF:000055">
    <property type="entry name" value="Facilitated trehalose transporter Tret1-2 homolog"/>
    <property type="match status" value="1"/>
</dbReference>
<evidence type="ECO:0000256" key="12">
    <source>
        <dbReference type="SAM" id="Phobius"/>
    </source>
</evidence>
<dbReference type="GO" id="GO:0042302">
    <property type="term" value="F:structural constituent of cuticle"/>
    <property type="evidence" value="ECO:0007669"/>
    <property type="project" value="UniProtKB-UniRule"/>
</dbReference>
<dbReference type="InterPro" id="IPR020846">
    <property type="entry name" value="MFS_dom"/>
</dbReference>
<feature type="compositionally biased region" description="Gly residues" evidence="11">
    <location>
        <begin position="827"/>
        <end position="838"/>
    </location>
</feature>
<feature type="compositionally biased region" description="Gly residues" evidence="11">
    <location>
        <begin position="874"/>
        <end position="886"/>
    </location>
</feature>
<comment type="subcellular location">
    <subcellularLocation>
        <location evidence="1">Cell membrane</location>
        <topology evidence="1">Multi-pass membrane protein</topology>
    </subcellularLocation>
</comment>
<evidence type="ECO:0000256" key="6">
    <source>
        <dbReference type="ARBA" id="ARBA00022989"/>
    </source>
</evidence>
<dbReference type="InterPro" id="IPR036259">
    <property type="entry name" value="MFS_trans_sf"/>
</dbReference>
<feature type="transmembrane region" description="Helical" evidence="12">
    <location>
        <begin position="140"/>
        <end position="158"/>
    </location>
</feature>
<protein>
    <recommendedName>
        <fullName evidence="13">Major facilitator superfamily (MFS) profile domain-containing protein</fullName>
    </recommendedName>
</protein>
<dbReference type="GO" id="GO:0051119">
    <property type="term" value="F:sugar transmembrane transporter activity"/>
    <property type="evidence" value="ECO:0007669"/>
    <property type="project" value="InterPro"/>
</dbReference>
<evidence type="ECO:0000256" key="5">
    <source>
        <dbReference type="ARBA" id="ARBA00022729"/>
    </source>
</evidence>
<dbReference type="AlphaFoldDB" id="A0AAV1ITF3"/>
<evidence type="ECO:0000256" key="11">
    <source>
        <dbReference type="SAM" id="MobiDB-lite"/>
    </source>
</evidence>
<dbReference type="InterPro" id="IPR005828">
    <property type="entry name" value="MFS_sugar_transport-like"/>
</dbReference>
<feature type="compositionally biased region" description="Polar residues" evidence="11">
    <location>
        <begin position="608"/>
        <end position="655"/>
    </location>
</feature>
<dbReference type="SUPFAM" id="SSF103473">
    <property type="entry name" value="MFS general substrate transporter"/>
    <property type="match status" value="1"/>
</dbReference>
<proteinExistence type="inferred from homology"/>
<feature type="transmembrane region" description="Helical" evidence="12">
    <location>
        <begin position="292"/>
        <end position="314"/>
    </location>
</feature>
<dbReference type="NCBIfam" id="TIGR00879">
    <property type="entry name" value="SP"/>
    <property type="match status" value="1"/>
</dbReference>
<feature type="transmembrane region" description="Helical" evidence="12">
    <location>
        <begin position="321"/>
        <end position="343"/>
    </location>
</feature>
<feature type="compositionally biased region" description="Polar residues" evidence="11">
    <location>
        <begin position="554"/>
        <end position="572"/>
    </location>
</feature>
<dbReference type="PANTHER" id="PTHR48021:SF96">
    <property type="entry name" value="FACILITATED TREHALOSE TRANSPORTER TRET1-1-RELATED"/>
    <property type="match status" value="1"/>
</dbReference>
<dbReference type="PROSITE" id="PS51155">
    <property type="entry name" value="CHIT_BIND_RR_2"/>
    <property type="match status" value="1"/>
</dbReference>
<evidence type="ECO:0000259" key="13">
    <source>
        <dbReference type="PROSITE" id="PS50850"/>
    </source>
</evidence>
<dbReference type="InterPro" id="IPR044775">
    <property type="entry name" value="MFS_ERD6/Tret1-like"/>
</dbReference>
<feature type="transmembrane region" description="Helical" evidence="12">
    <location>
        <begin position="257"/>
        <end position="280"/>
    </location>
</feature>
<evidence type="ECO:0000256" key="8">
    <source>
        <dbReference type="ARBA" id="ARBA00023180"/>
    </source>
</evidence>
<reference evidence="14 15" key="1">
    <citation type="submission" date="2023-11" db="EMBL/GenBank/DDBJ databases">
        <authorList>
            <person name="Okamura Y."/>
        </authorList>
    </citation>
    <scope>NUCLEOTIDE SEQUENCE [LARGE SCALE GENOMIC DNA]</scope>
</reference>
<dbReference type="InterPro" id="IPR005829">
    <property type="entry name" value="Sugar_transporter_CS"/>
</dbReference>
<dbReference type="Pfam" id="PF00083">
    <property type="entry name" value="Sugar_tr"/>
    <property type="match status" value="1"/>
</dbReference>
<feature type="transmembrane region" description="Helical" evidence="12">
    <location>
        <begin position="422"/>
        <end position="440"/>
    </location>
</feature>
<dbReference type="Proteomes" id="UP001497472">
    <property type="component" value="Unassembled WGS sequence"/>
</dbReference>
<dbReference type="PROSITE" id="PS50850">
    <property type="entry name" value="MFS"/>
    <property type="match status" value="1"/>
</dbReference>
<dbReference type="Pfam" id="PF00379">
    <property type="entry name" value="Chitin_bind_4"/>
    <property type="match status" value="1"/>
</dbReference>
<feature type="transmembrane region" description="Helical" evidence="12">
    <location>
        <begin position="355"/>
        <end position="378"/>
    </location>
</feature>
<comment type="caution">
    <text evidence="14">The sequence shown here is derived from an EMBL/GenBank/DDBJ whole genome shotgun (WGS) entry which is preliminary data.</text>
</comment>
<feature type="compositionally biased region" description="Low complexity" evidence="11">
    <location>
        <begin position="530"/>
        <end position="546"/>
    </location>
</feature>
<dbReference type="InterPro" id="IPR000618">
    <property type="entry name" value="Insect_cuticle"/>
</dbReference>
<keyword evidence="5" id="KW-0732">Signal</keyword>
<dbReference type="Gene3D" id="1.20.1250.20">
    <property type="entry name" value="MFS general substrate transporter like domains"/>
    <property type="match status" value="1"/>
</dbReference>
<dbReference type="InterPro" id="IPR050549">
    <property type="entry name" value="MFS_Trehalose_Transporter"/>
</dbReference>
<feature type="transmembrane region" description="Helical" evidence="12">
    <location>
        <begin position="53"/>
        <end position="73"/>
    </location>
</feature>
<dbReference type="EMBL" id="CAVLEF010000001">
    <property type="protein sequence ID" value="CAK1540405.1"/>
    <property type="molecule type" value="Genomic_DNA"/>
</dbReference>
<evidence type="ECO:0000256" key="1">
    <source>
        <dbReference type="ARBA" id="ARBA00004651"/>
    </source>
</evidence>
<comment type="similarity">
    <text evidence="9">Belongs to the major facilitator superfamily. Sugar transporter (TC 2.A.1.1) family. Trehalose transporter subfamily.</text>
</comment>
<dbReference type="PROSITE" id="PS00217">
    <property type="entry name" value="SUGAR_TRANSPORT_2"/>
    <property type="match status" value="1"/>
</dbReference>